<name>A0A809RHR7_9BACT</name>
<dbReference type="InterPro" id="IPR039425">
    <property type="entry name" value="RNA_pol_sigma-70-like"/>
</dbReference>
<feature type="domain" description="RNA polymerase sigma factor 70 region 4 type 2" evidence="7">
    <location>
        <begin position="128"/>
        <end position="180"/>
    </location>
</feature>
<reference evidence="8" key="1">
    <citation type="journal article" name="DNA Res.">
        <title>The physiological potential of anammox bacteria as revealed by their core genome structure.</title>
        <authorList>
            <person name="Okubo T."/>
            <person name="Toyoda A."/>
            <person name="Fukuhara K."/>
            <person name="Uchiyama I."/>
            <person name="Harigaya Y."/>
            <person name="Kuroiwa M."/>
            <person name="Suzuki T."/>
            <person name="Murakami Y."/>
            <person name="Suwa Y."/>
            <person name="Takami H."/>
        </authorList>
    </citation>
    <scope>NUCLEOTIDE SEQUENCE</scope>
    <source>
        <strain evidence="8">317325-2</strain>
    </source>
</reference>
<keyword evidence="5" id="KW-0804">Transcription</keyword>
<keyword evidence="3" id="KW-0731">Sigma factor</keyword>
<feature type="domain" description="RNA polymerase sigma-70 region 2" evidence="6">
    <location>
        <begin position="19"/>
        <end position="87"/>
    </location>
</feature>
<keyword evidence="4" id="KW-0238">DNA-binding</keyword>
<dbReference type="GO" id="GO:0016987">
    <property type="term" value="F:sigma factor activity"/>
    <property type="evidence" value="ECO:0007669"/>
    <property type="project" value="UniProtKB-KW"/>
</dbReference>
<keyword evidence="2" id="KW-0805">Transcription regulation</keyword>
<dbReference type="SUPFAM" id="SSF88659">
    <property type="entry name" value="Sigma3 and sigma4 domains of RNA polymerase sigma factors"/>
    <property type="match status" value="1"/>
</dbReference>
<accession>A0A809RHR7</accession>
<dbReference type="Pfam" id="PF04542">
    <property type="entry name" value="Sigma70_r2"/>
    <property type="match status" value="1"/>
</dbReference>
<dbReference type="Gene3D" id="1.10.10.10">
    <property type="entry name" value="Winged helix-like DNA-binding domain superfamily/Winged helix DNA-binding domain"/>
    <property type="match status" value="1"/>
</dbReference>
<dbReference type="EMBL" id="AP021858">
    <property type="protein sequence ID" value="BBO24035.1"/>
    <property type="molecule type" value="Genomic_DNA"/>
</dbReference>
<evidence type="ECO:0000313" key="8">
    <source>
        <dbReference type="EMBL" id="BBO24035.1"/>
    </source>
</evidence>
<evidence type="ECO:0000256" key="4">
    <source>
        <dbReference type="ARBA" id="ARBA00023125"/>
    </source>
</evidence>
<dbReference type="InterPro" id="IPR013325">
    <property type="entry name" value="RNA_pol_sigma_r2"/>
</dbReference>
<dbReference type="InterPro" id="IPR013324">
    <property type="entry name" value="RNA_pol_sigma_r3/r4-like"/>
</dbReference>
<proteinExistence type="inferred from homology"/>
<dbReference type="PANTHER" id="PTHR43133">
    <property type="entry name" value="RNA POLYMERASE ECF-TYPE SIGMA FACTO"/>
    <property type="match status" value="1"/>
</dbReference>
<dbReference type="Pfam" id="PF08281">
    <property type="entry name" value="Sigma70_r4_2"/>
    <property type="match status" value="1"/>
</dbReference>
<protein>
    <submittedName>
        <fullName evidence="8">RNA polymerase sigma factor, sigma-70 family</fullName>
    </submittedName>
</protein>
<organism evidence="8 9">
    <name type="scientific">Candidatus Nitrosymbiomonas proteolyticus</name>
    <dbReference type="NCBI Taxonomy" id="2608984"/>
    <lineage>
        <taxon>Bacteria</taxon>
        <taxon>Bacillati</taxon>
        <taxon>Armatimonadota</taxon>
        <taxon>Armatimonadota incertae sedis</taxon>
        <taxon>Candidatus Nitrosymbiomonas</taxon>
    </lineage>
</organism>
<dbReference type="Proteomes" id="UP000662873">
    <property type="component" value="Chromosome"/>
</dbReference>
<evidence type="ECO:0000256" key="5">
    <source>
        <dbReference type="ARBA" id="ARBA00023163"/>
    </source>
</evidence>
<dbReference type="AlphaFoldDB" id="A0A809RHR7"/>
<evidence type="ECO:0000259" key="7">
    <source>
        <dbReference type="Pfam" id="PF08281"/>
    </source>
</evidence>
<dbReference type="InterPro" id="IPR036388">
    <property type="entry name" value="WH-like_DNA-bd_sf"/>
</dbReference>
<evidence type="ECO:0000256" key="1">
    <source>
        <dbReference type="ARBA" id="ARBA00010641"/>
    </source>
</evidence>
<sequence>MASRNVAAIVADSGAFSELMEKTYKKVFSLAYRLAGDRNDAEDLTQEAYYRAYRSFGDYEGDKPFENWIFRIVTRLFLDLLRARKRRIQPVSLDSPLIRESTEESLFFEVADSAPDPEAQFVDQTFSEDLQLAYNALSSEQRMLVMLADVQQMPYKEIALLMDKPVGTIRSRLHRAHKQMRAKLLRLREGRAPTESPS</sequence>
<dbReference type="CDD" id="cd06171">
    <property type="entry name" value="Sigma70_r4"/>
    <property type="match status" value="1"/>
</dbReference>
<dbReference type="InterPro" id="IPR014284">
    <property type="entry name" value="RNA_pol_sigma-70_dom"/>
</dbReference>
<dbReference type="GO" id="GO:0006352">
    <property type="term" value="P:DNA-templated transcription initiation"/>
    <property type="evidence" value="ECO:0007669"/>
    <property type="project" value="InterPro"/>
</dbReference>
<gene>
    <name evidence="8" type="ORF">NPRO_16300</name>
</gene>
<dbReference type="InterPro" id="IPR013249">
    <property type="entry name" value="RNA_pol_sigma70_r4_t2"/>
</dbReference>
<dbReference type="PANTHER" id="PTHR43133:SF8">
    <property type="entry name" value="RNA POLYMERASE SIGMA FACTOR HI_1459-RELATED"/>
    <property type="match status" value="1"/>
</dbReference>
<dbReference type="SUPFAM" id="SSF88946">
    <property type="entry name" value="Sigma2 domain of RNA polymerase sigma factors"/>
    <property type="match status" value="1"/>
</dbReference>
<comment type="similarity">
    <text evidence="1">Belongs to the sigma-70 factor family. ECF subfamily.</text>
</comment>
<evidence type="ECO:0000259" key="6">
    <source>
        <dbReference type="Pfam" id="PF04542"/>
    </source>
</evidence>
<dbReference type="KEGG" id="npy:NPRO_16300"/>
<dbReference type="InterPro" id="IPR007627">
    <property type="entry name" value="RNA_pol_sigma70_r2"/>
</dbReference>
<dbReference type="GO" id="GO:0003677">
    <property type="term" value="F:DNA binding"/>
    <property type="evidence" value="ECO:0007669"/>
    <property type="project" value="UniProtKB-KW"/>
</dbReference>
<evidence type="ECO:0000256" key="3">
    <source>
        <dbReference type="ARBA" id="ARBA00023082"/>
    </source>
</evidence>
<evidence type="ECO:0000256" key="2">
    <source>
        <dbReference type="ARBA" id="ARBA00023015"/>
    </source>
</evidence>
<evidence type="ECO:0000313" key="9">
    <source>
        <dbReference type="Proteomes" id="UP000662873"/>
    </source>
</evidence>
<dbReference type="NCBIfam" id="TIGR02937">
    <property type="entry name" value="sigma70-ECF"/>
    <property type="match status" value="1"/>
</dbReference>
<dbReference type="Gene3D" id="1.10.1740.10">
    <property type="match status" value="1"/>
</dbReference>